<feature type="compositionally biased region" description="Low complexity" evidence="2">
    <location>
        <begin position="627"/>
        <end position="636"/>
    </location>
</feature>
<organism evidence="3 4">
    <name type="scientific">Coemansia biformis</name>
    <dbReference type="NCBI Taxonomy" id="1286918"/>
    <lineage>
        <taxon>Eukaryota</taxon>
        <taxon>Fungi</taxon>
        <taxon>Fungi incertae sedis</taxon>
        <taxon>Zoopagomycota</taxon>
        <taxon>Kickxellomycotina</taxon>
        <taxon>Kickxellomycetes</taxon>
        <taxon>Kickxellales</taxon>
        <taxon>Kickxellaceae</taxon>
        <taxon>Coemansia</taxon>
    </lineage>
</organism>
<feature type="coiled-coil region" evidence="1">
    <location>
        <begin position="183"/>
        <end position="232"/>
    </location>
</feature>
<reference evidence="3" key="1">
    <citation type="submission" date="2022-07" db="EMBL/GenBank/DDBJ databases">
        <title>Phylogenomic reconstructions and comparative analyses of Kickxellomycotina fungi.</title>
        <authorList>
            <person name="Reynolds N.K."/>
            <person name="Stajich J.E."/>
            <person name="Barry K."/>
            <person name="Grigoriev I.V."/>
            <person name="Crous P."/>
            <person name="Smith M.E."/>
        </authorList>
    </citation>
    <scope>NUCLEOTIDE SEQUENCE</scope>
    <source>
        <strain evidence="3">BCRC 34381</strain>
    </source>
</reference>
<feature type="coiled-coil region" evidence="1">
    <location>
        <begin position="256"/>
        <end position="304"/>
    </location>
</feature>
<evidence type="ECO:0008006" key="5">
    <source>
        <dbReference type="Google" id="ProtNLM"/>
    </source>
</evidence>
<protein>
    <recommendedName>
        <fullName evidence="5">Up-regulated during septation protein 1 domain-containing protein</fullName>
    </recommendedName>
</protein>
<accession>A0A9W7Y7X4</accession>
<feature type="region of interest" description="Disordered" evidence="2">
    <location>
        <begin position="610"/>
        <end position="667"/>
    </location>
</feature>
<sequence>MAPSSLSGRLLHMLDVSSSETALDGVLAAAAGGHGSTGSNGRDPRLAEAAALLVGTVVSTSDVGPVLSPLEYDKHLCEAAALRSRLHSLRTQLAMDVHARDLAKTHADTQKTGSIGMFKGKHSHHVQVDEYNAACAAVKHTEDEIATLSAELHASEAALHGHQLAVLLSAVKTAVSEAACSELAGLEREADRTRAALAAELDDNAARHAMVKKALEERVRELENRSHDTIARQAAWSIEGASGGESLADHSARLDTERMSGELTVLREQKQEAEVQARVLETKLDEALLRAREAQASLDDSRRLAADLAQAASARLESAQADAGAHAQCVQAVSSGLRALVAPLRALNTVCDSHEKLRAANDSSVAIASTPPDTPPPTAPRTLPSGAMAAAALESLLDCSQGDRAHGSRGGGMDGLGAEQVATALSLVASTLDSCSLFHAEAMKMHGGYVQTQKDLGTEKRLREAQGLAISQQRERLAAANRLAEGADQRVKEATDALAAQHAENRLQWDEERQRLLDNTERLMRDARGLKARIAPGPVAVGSIEHVVSSPVDLQARIGDVTAQLESSQADADAARRQLQALADENGRLRRAESSLQEQLAGLESFGAMHGALGREPGAPKRKARAHPGGPAGRAASFGDHRNGEQGDTAVGAMPLLGGSTGHGDVAAVGRSDAQTMTDAGPSPSLADDGIGPMLAAYSEKLMLKEDALRSREDDLESVRAAAMAIEQALHDTLAATSGSGPASLGHGPRARHHAPGYVLGDARPATVGVAGRRASANGRAAIGDTPDRVRGLIPLVETAAAESRHLRELAARLESHAQIANAELHEARQRVAQLQEHCRLRAGQDDAIQQDIAHVLGQISRLRNRIVQLEGEKATFEAEVVALRQRCREMESQNAEQVMQLIVERVGKRDWEKHRCASTVAGGPAAALDSGTAAAPAATAAEASSTASTDPKMLSRFSSFGTVSISHPEASDIRAEFNELMHQLIARRDEDIDRVQALADAWRADAHRALRANELRAWCTGTRGTQTISDH</sequence>
<evidence type="ECO:0000256" key="1">
    <source>
        <dbReference type="SAM" id="Coils"/>
    </source>
</evidence>
<comment type="caution">
    <text evidence="3">The sequence shown here is derived from an EMBL/GenBank/DDBJ whole genome shotgun (WGS) entry which is preliminary data.</text>
</comment>
<proteinExistence type="predicted"/>
<dbReference type="Gene3D" id="1.10.287.1490">
    <property type="match status" value="1"/>
</dbReference>
<feature type="coiled-coil region" evidence="1">
    <location>
        <begin position="470"/>
        <end position="533"/>
    </location>
</feature>
<dbReference type="OrthoDB" id="5569911at2759"/>
<feature type="coiled-coil region" evidence="1">
    <location>
        <begin position="811"/>
        <end position="894"/>
    </location>
</feature>
<name>A0A9W7Y7X4_9FUNG</name>
<keyword evidence="4" id="KW-1185">Reference proteome</keyword>
<keyword evidence="1" id="KW-0175">Coiled coil</keyword>
<evidence type="ECO:0000256" key="2">
    <source>
        <dbReference type="SAM" id="MobiDB-lite"/>
    </source>
</evidence>
<feature type="coiled-coil region" evidence="1">
    <location>
        <begin position="565"/>
        <end position="599"/>
    </location>
</feature>
<dbReference type="PANTHER" id="PTHR43941:SF1">
    <property type="entry name" value="STRUCTURAL MAINTENANCE OF CHROMOSOMES PROTEIN 2"/>
    <property type="match status" value="1"/>
</dbReference>
<evidence type="ECO:0000313" key="4">
    <source>
        <dbReference type="Proteomes" id="UP001143981"/>
    </source>
</evidence>
<dbReference type="Proteomes" id="UP001143981">
    <property type="component" value="Unassembled WGS sequence"/>
</dbReference>
<dbReference type="AlphaFoldDB" id="A0A9W7Y7X4"/>
<dbReference type="PANTHER" id="PTHR43941">
    <property type="entry name" value="STRUCTURAL MAINTENANCE OF CHROMOSOMES PROTEIN 2"/>
    <property type="match status" value="1"/>
</dbReference>
<gene>
    <name evidence="3" type="ORF">LPJ61_002683</name>
</gene>
<evidence type="ECO:0000313" key="3">
    <source>
        <dbReference type="EMBL" id="KAJ1731140.1"/>
    </source>
</evidence>
<dbReference type="EMBL" id="JANBOI010000363">
    <property type="protein sequence ID" value="KAJ1731140.1"/>
    <property type="molecule type" value="Genomic_DNA"/>
</dbReference>